<dbReference type="GO" id="GO:0006281">
    <property type="term" value="P:DNA repair"/>
    <property type="evidence" value="ECO:0007669"/>
    <property type="project" value="TreeGrafter"/>
</dbReference>
<dbReference type="GO" id="GO:0008967">
    <property type="term" value="F:phosphoglycolate phosphatase activity"/>
    <property type="evidence" value="ECO:0007669"/>
    <property type="project" value="UniProtKB-EC"/>
</dbReference>
<dbReference type="SFLD" id="SFLDG01129">
    <property type="entry name" value="C1.5:_HAD__Beta-PGM__Phosphata"/>
    <property type="match status" value="1"/>
</dbReference>
<reference evidence="1" key="1">
    <citation type="journal article" date="2013" name="PLoS ONE">
        <title>Metagenomic insights into the carbohydrate-active enzymes carried by the microorganisms adhering to solid digesta in the rumen of cows.</title>
        <authorList>
            <person name="Wang L."/>
            <person name="Hatem A."/>
            <person name="Catalyurek U.V."/>
            <person name="Morrison M."/>
            <person name="Yu Z."/>
        </authorList>
    </citation>
    <scope>NUCLEOTIDE SEQUENCE</scope>
</reference>
<dbReference type="SFLD" id="SFLDS00003">
    <property type="entry name" value="Haloacid_Dehalogenase"/>
    <property type="match status" value="1"/>
</dbReference>
<dbReference type="Pfam" id="PF13419">
    <property type="entry name" value="HAD_2"/>
    <property type="match status" value="1"/>
</dbReference>
<dbReference type="InterPro" id="IPR006439">
    <property type="entry name" value="HAD-SF_hydro_IA"/>
</dbReference>
<dbReference type="GO" id="GO:0005829">
    <property type="term" value="C:cytosol"/>
    <property type="evidence" value="ECO:0007669"/>
    <property type="project" value="TreeGrafter"/>
</dbReference>
<dbReference type="PANTHER" id="PTHR43434">
    <property type="entry name" value="PHOSPHOGLYCOLATE PHOSPHATASE"/>
    <property type="match status" value="1"/>
</dbReference>
<dbReference type="SFLD" id="SFLDG01135">
    <property type="entry name" value="C1.5.6:_HAD__Beta-PGM__Phospha"/>
    <property type="match status" value="1"/>
</dbReference>
<dbReference type="NCBIfam" id="TIGR01549">
    <property type="entry name" value="HAD-SF-IA-v1"/>
    <property type="match status" value="1"/>
</dbReference>
<protein>
    <submittedName>
        <fullName evidence="1">Phosphoglycolate phosphatase-like protein</fullName>
        <ecNumber evidence="1">3.1.3.18</ecNumber>
    </submittedName>
</protein>
<dbReference type="SUPFAM" id="SSF56784">
    <property type="entry name" value="HAD-like"/>
    <property type="match status" value="1"/>
</dbReference>
<dbReference type="Gene3D" id="3.40.50.1000">
    <property type="entry name" value="HAD superfamily/HAD-like"/>
    <property type="match status" value="1"/>
</dbReference>
<dbReference type="InterPro" id="IPR041492">
    <property type="entry name" value="HAD_2"/>
</dbReference>
<evidence type="ECO:0000313" key="1">
    <source>
        <dbReference type="EMBL" id="AHF23767.1"/>
    </source>
</evidence>
<dbReference type="Gene3D" id="1.10.150.240">
    <property type="entry name" value="Putative phosphatase, domain 2"/>
    <property type="match status" value="1"/>
</dbReference>
<dbReference type="EC" id="3.1.3.18" evidence="1"/>
<dbReference type="InterPro" id="IPR023214">
    <property type="entry name" value="HAD_sf"/>
</dbReference>
<sequence>MLKQEEKRAVVFDLDGTLTNTLEDIANAMNRALRMYGLPEWETDEYRYLVGNGVRILAQRAVRDRQELAEEVGAEYQKWYEAHNQEKTGPYEGIPELLRELNAREIPVCVLSNKPDPDTKNVIAHYFPDIRFAKVLGQTELPIKPDPAGAIAIAREIGISPDHFMYLGDTAVDMKCAVNAGMHPIGVLWGFRTAEELTENGAEHLISAPMELIPLLDQ</sequence>
<dbReference type="EMBL" id="KC246774">
    <property type="protein sequence ID" value="AHF23767.1"/>
    <property type="molecule type" value="Genomic_DNA"/>
</dbReference>
<dbReference type="AlphaFoldDB" id="W0FLS0"/>
<name>W0FLS0_9BACT</name>
<dbReference type="PANTHER" id="PTHR43434:SF1">
    <property type="entry name" value="PHOSPHOGLYCOLATE PHOSPHATASE"/>
    <property type="match status" value="1"/>
</dbReference>
<accession>W0FLS0</accession>
<proteinExistence type="predicted"/>
<keyword evidence="1" id="KW-0378">Hydrolase</keyword>
<organism evidence="1">
    <name type="scientific">uncultured bacterium Contig1549a</name>
    <dbReference type="NCBI Taxonomy" id="1393453"/>
    <lineage>
        <taxon>Bacteria</taxon>
        <taxon>environmental samples</taxon>
    </lineage>
</organism>
<dbReference type="InterPro" id="IPR036412">
    <property type="entry name" value="HAD-like_sf"/>
</dbReference>
<dbReference type="InterPro" id="IPR023198">
    <property type="entry name" value="PGP-like_dom2"/>
</dbReference>
<dbReference type="InterPro" id="IPR050155">
    <property type="entry name" value="HAD-like_hydrolase_sf"/>
</dbReference>